<organism evidence="2 3">
    <name type="scientific">Thermomonospora echinospora</name>
    <dbReference type="NCBI Taxonomy" id="1992"/>
    <lineage>
        <taxon>Bacteria</taxon>
        <taxon>Bacillati</taxon>
        <taxon>Actinomycetota</taxon>
        <taxon>Actinomycetes</taxon>
        <taxon>Streptosporangiales</taxon>
        <taxon>Thermomonosporaceae</taxon>
        <taxon>Thermomonospora</taxon>
    </lineage>
</organism>
<sequence length="105" mass="11150">MYGLTESCVAVAYNDPAADDETLATTIGRPDPRLELRLVDDGGAEAPPGRPGEIQLRNPCMMTGYLGLEEATEQAFTPDGFLRTGDVAVRRPDGKVDKAALGSAR</sequence>
<evidence type="ECO:0000259" key="1">
    <source>
        <dbReference type="Pfam" id="PF00501"/>
    </source>
</evidence>
<reference evidence="3" key="1">
    <citation type="submission" date="2016-10" db="EMBL/GenBank/DDBJ databases">
        <authorList>
            <person name="Varghese N."/>
            <person name="Submissions S."/>
        </authorList>
    </citation>
    <scope>NUCLEOTIDE SEQUENCE [LARGE SCALE GENOMIC DNA]</scope>
    <source>
        <strain evidence="3">DSM 43163</strain>
    </source>
</reference>
<dbReference type="Pfam" id="PF00501">
    <property type="entry name" value="AMP-binding"/>
    <property type="match status" value="1"/>
</dbReference>
<dbReference type="AlphaFoldDB" id="A0A1H6B6G0"/>
<evidence type="ECO:0000313" key="3">
    <source>
        <dbReference type="Proteomes" id="UP000236723"/>
    </source>
</evidence>
<dbReference type="InterPro" id="IPR000873">
    <property type="entry name" value="AMP-dep_synth/lig_dom"/>
</dbReference>
<dbReference type="InterPro" id="IPR042099">
    <property type="entry name" value="ANL_N_sf"/>
</dbReference>
<dbReference type="Gene3D" id="3.40.50.12780">
    <property type="entry name" value="N-terminal domain of ligase-like"/>
    <property type="match status" value="1"/>
</dbReference>
<dbReference type="EMBL" id="FNVO01000006">
    <property type="protein sequence ID" value="SEG56431.1"/>
    <property type="molecule type" value="Genomic_DNA"/>
</dbReference>
<feature type="domain" description="AMP-dependent synthetase/ligase" evidence="1">
    <location>
        <begin position="1"/>
        <end position="66"/>
    </location>
</feature>
<keyword evidence="3" id="KW-1185">Reference proteome</keyword>
<proteinExistence type="predicted"/>
<evidence type="ECO:0000313" key="2">
    <source>
        <dbReference type="EMBL" id="SEG56431.1"/>
    </source>
</evidence>
<dbReference type="SUPFAM" id="SSF56801">
    <property type="entry name" value="Acetyl-CoA synthetase-like"/>
    <property type="match status" value="1"/>
</dbReference>
<gene>
    <name evidence="2" type="ORF">SAMN04489712_106312</name>
</gene>
<dbReference type="PANTHER" id="PTHR24096">
    <property type="entry name" value="LONG-CHAIN-FATTY-ACID--COA LIGASE"/>
    <property type="match status" value="1"/>
</dbReference>
<dbReference type="Proteomes" id="UP000236723">
    <property type="component" value="Unassembled WGS sequence"/>
</dbReference>
<dbReference type="GO" id="GO:0016405">
    <property type="term" value="F:CoA-ligase activity"/>
    <property type="evidence" value="ECO:0007669"/>
    <property type="project" value="TreeGrafter"/>
</dbReference>
<protein>
    <submittedName>
        <fullName evidence="2">AMP-binding enzyme</fullName>
    </submittedName>
</protein>
<name>A0A1H6B6G0_9ACTN</name>
<accession>A0A1H6B6G0</accession>